<evidence type="ECO:0000313" key="1">
    <source>
        <dbReference type="EMBL" id="KAF5767575.1"/>
    </source>
</evidence>
<comment type="caution">
    <text evidence="1">The sequence shown here is derived from an EMBL/GenBank/DDBJ whole genome shotgun (WGS) entry which is preliminary data.</text>
</comment>
<dbReference type="EMBL" id="MNCJ02000329">
    <property type="protein sequence ID" value="KAF5767575.1"/>
    <property type="molecule type" value="Genomic_DNA"/>
</dbReference>
<reference evidence="1" key="2">
    <citation type="submission" date="2020-06" db="EMBL/GenBank/DDBJ databases">
        <title>Helianthus annuus Genome sequencing and assembly Release 2.</title>
        <authorList>
            <person name="Gouzy J."/>
            <person name="Langlade N."/>
            <person name="Munos S."/>
        </authorList>
    </citation>
    <scope>NUCLEOTIDE SEQUENCE</scope>
    <source>
        <tissue evidence="1">Leaves</tissue>
    </source>
</reference>
<sequence>MWTTPEPAKSMAPESNRRLPLLISREALAQPSADHTQCDTIGYTKPAIVI</sequence>
<reference evidence="1" key="1">
    <citation type="journal article" date="2017" name="Nature">
        <title>The sunflower genome provides insights into oil metabolism, flowering and Asterid evolution.</title>
        <authorList>
            <person name="Badouin H."/>
            <person name="Gouzy J."/>
            <person name="Grassa C.J."/>
            <person name="Murat F."/>
            <person name="Staton S.E."/>
            <person name="Cottret L."/>
            <person name="Lelandais-Briere C."/>
            <person name="Owens G.L."/>
            <person name="Carrere S."/>
            <person name="Mayjonade B."/>
            <person name="Legrand L."/>
            <person name="Gill N."/>
            <person name="Kane N.C."/>
            <person name="Bowers J.E."/>
            <person name="Hubner S."/>
            <person name="Bellec A."/>
            <person name="Berard A."/>
            <person name="Berges H."/>
            <person name="Blanchet N."/>
            <person name="Boniface M.C."/>
            <person name="Brunel D."/>
            <person name="Catrice O."/>
            <person name="Chaidir N."/>
            <person name="Claudel C."/>
            <person name="Donnadieu C."/>
            <person name="Faraut T."/>
            <person name="Fievet G."/>
            <person name="Helmstetter N."/>
            <person name="King M."/>
            <person name="Knapp S.J."/>
            <person name="Lai Z."/>
            <person name="Le Paslier M.C."/>
            <person name="Lippi Y."/>
            <person name="Lorenzon L."/>
            <person name="Mandel J.R."/>
            <person name="Marage G."/>
            <person name="Marchand G."/>
            <person name="Marquand E."/>
            <person name="Bret-Mestries E."/>
            <person name="Morien E."/>
            <person name="Nambeesan S."/>
            <person name="Nguyen T."/>
            <person name="Pegot-Espagnet P."/>
            <person name="Pouilly N."/>
            <person name="Raftis F."/>
            <person name="Sallet E."/>
            <person name="Schiex T."/>
            <person name="Thomas J."/>
            <person name="Vandecasteele C."/>
            <person name="Vares D."/>
            <person name="Vear F."/>
            <person name="Vautrin S."/>
            <person name="Crespi M."/>
            <person name="Mangin B."/>
            <person name="Burke J.M."/>
            <person name="Salse J."/>
            <person name="Munos S."/>
            <person name="Vincourt P."/>
            <person name="Rieseberg L.H."/>
            <person name="Langlade N.B."/>
        </authorList>
    </citation>
    <scope>NUCLEOTIDE SEQUENCE</scope>
    <source>
        <tissue evidence="1">Leaves</tissue>
    </source>
</reference>
<dbReference type="Proteomes" id="UP000215914">
    <property type="component" value="Unassembled WGS sequence"/>
</dbReference>
<dbReference type="Gramene" id="mRNA:HanXRQr2_Chr14g0625911">
    <property type="protein sequence ID" value="CDS:HanXRQr2_Chr14g0625911.1"/>
    <property type="gene ID" value="HanXRQr2_Chr14g0625911"/>
</dbReference>
<keyword evidence="2" id="KW-1185">Reference proteome</keyword>
<dbReference type="AlphaFoldDB" id="A0A9K3H520"/>
<name>A0A9K3H520_HELAN</name>
<accession>A0A9K3H520</accession>
<organism evidence="1 2">
    <name type="scientific">Helianthus annuus</name>
    <name type="common">Common sunflower</name>
    <dbReference type="NCBI Taxonomy" id="4232"/>
    <lineage>
        <taxon>Eukaryota</taxon>
        <taxon>Viridiplantae</taxon>
        <taxon>Streptophyta</taxon>
        <taxon>Embryophyta</taxon>
        <taxon>Tracheophyta</taxon>
        <taxon>Spermatophyta</taxon>
        <taxon>Magnoliopsida</taxon>
        <taxon>eudicotyledons</taxon>
        <taxon>Gunneridae</taxon>
        <taxon>Pentapetalae</taxon>
        <taxon>asterids</taxon>
        <taxon>campanulids</taxon>
        <taxon>Asterales</taxon>
        <taxon>Asteraceae</taxon>
        <taxon>Asteroideae</taxon>
        <taxon>Heliantheae alliance</taxon>
        <taxon>Heliantheae</taxon>
        <taxon>Helianthus</taxon>
    </lineage>
</organism>
<proteinExistence type="predicted"/>
<evidence type="ECO:0000313" key="2">
    <source>
        <dbReference type="Proteomes" id="UP000215914"/>
    </source>
</evidence>
<protein>
    <submittedName>
        <fullName evidence="1">Uncharacterized protein</fullName>
    </submittedName>
</protein>
<gene>
    <name evidence="1" type="ORF">HanXRQr2_Chr14g0625911</name>
</gene>